<dbReference type="EMBL" id="CP099490">
    <property type="protein sequence ID" value="USQ75510.1"/>
    <property type="molecule type" value="Genomic_DNA"/>
</dbReference>
<feature type="domain" description="HTH luxR-type" evidence="6">
    <location>
        <begin position="144"/>
        <end position="209"/>
    </location>
</feature>
<dbReference type="PROSITE" id="PS50110">
    <property type="entry name" value="RESPONSE_REGULATORY"/>
    <property type="match status" value="1"/>
</dbReference>
<dbReference type="CDD" id="cd06170">
    <property type="entry name" value="LuxR_C_like"/>
    <property type="match status" value="1"/>
</dbReference>
<evidence type="ECO:0000313" key="8">
    <source>
        <dbReference type="EMBL" id="USQ75510.1"/>
    </source>
</evidence>
<keyword evidence="4" id="KW-0804">Transcription</keyword>
<dbReference type="InterPro" id="IPR058245">
    <property type="entry name" value="NreC/VraR/RcsB-like_REC"/>
</dbReference>
<dbReference type="SUPFAM" id="SSF46894">
    <property type="entry name" value="C-terminal effector domain of the bipartite response regulators"/>
    <property type="match status" value="1"/>
</dbReference>
<dbReference type="PANTHER" id="PTHR43214">
    <property type="entry name" value="TWO-COMPONENT RESPONSE REGULATOR"/>
    <property type="match status" value="1"/>
</dbReference>
<dbReference type="SUPFAM" id="SSF52172">
    <property type="entry name" value="CheY-like"/>
    <property type="match status" value="1"/>
</dbReference>
<dbReference type="RefSeq" id="WP_252619936.1">
    <property type="nucleotide sequence ID" value="NZ_CP099490.1"/>
</dbReference>
<dbReference type="Gene3D" id="3.40.50.2300">
    <property type="match status" value="1"/>
</dbReference>
<proteinExistence type="predicted"/>
<sequence>MTGTRVLVVDDHPTFRRGVRALLERLDDVVKVEEAETGEQALEALASAPADVVMMDLLMPGIGGLAATQQIVDRHPGVAVLVTTMSESEDAVYRALHAGARGYLLKDAAPDTMVAAVRAVAGGQMFLDAKPGDRLSAYFGGIDVLPAFPELTEREREVLDLLAAGLDNAAIGGRLSLSPKTIRNYVSVIFAKLGLSGRSEAIIMARDAGLGS</sequence>
<dbReference type="PRINTS" id="PR00038">
    <property type="entry name" value="HTHLUXR"/>
</dbReference>
<dbReference type="PROSITE" id="PS50043">
    <property type="entry name" value="HTH_LUXR_2"/>
    <property type="match status" value="1"/>
</dbReference>
<feature type="domain" description="Response regulatory" evidence="7">
    <location>
        <begin position="5"/>
        <end position="121"/>
    </location>
</feature>
<dbReference type="CDD" id="cd17535">
    <property type="entry name" value="REC_NarL-like"/>
    <property type="match status" value="1"/>
</dbReference>
<keyword evidence="9" id="KW-1185">Reference proteome</keyword>
<dbReference type="Pfam" id="PF00196">
    <property type="entry name" value="GerE"/>
    <property type="match status" value="1"/>
</dbReference>
<evidence type="ECO:0000256" key="4">
    <source>
        <dbReference type="ARBA" id="ARBA00023163"/>
    </source>
</evidence>
<dbReference type="Pfam" id="PF00072">
    <property type="entry name" value="Response_reg"/>
    <property type="match status" value="1"/>
</dbReference>
<dbReference type="SMART" id="SM00448">
    <property type="entry name" value="REC"/>
    <property type="match status" value="1"/>
</dbReference>
<dbReference type="InterPro" id="IPR011006">
    <property type="entry name" value="CheY-like_superfamily"/>
</dbReference>
<reference evidence="8" key="1">
    <citation type="submission" date="2022-06" db="EMBL/GenBank/DDBJ databases">
        <title>Ornithinimicrobium JY.X270.</title>
        <authorList>
            <person name="Huang Y."/>
        </authorList>
    </citation>
    <scope>NUCLEOTIDE SEQUENCE</scope>
    <source>
        <strain evidence="8">JY.X270</strain>
    </source>
</reference>
<evidence type="ECO:0000256" key="3">
    <source>
        <dbReference type="ARBA" id="ARBA00023125"/>
    </source>
</evidence>
<protein>
    <submittedName>
        <fullName evidence="8">Response regulator transcription factor</fullName>
    </submittedName>
</protein>
<keyword evidence="2" id="KW-0805">Transcription regulation</keyword>
<dbReference type="InterPro" id="IPR001789">
    <property type="entry name" value="Sig_transdc_resp-reg_receiver"/>
</dbReference>
<dbReference type="Proteomes" id="UP001056535">
    <property type="component" value="Chromosome"/>
</dbReference>
<dbReference type="InterPro" id="IPR016032">
    <property type="entry name" value="Sig_transdc_resp-reg_C-effctor"/>
</dbReference>
<evidence type="ECO:0000256" key="2">
    <source>
        <dbReference type="ARBA" id="ARBA00023015"/>
    </source>
</evidence>
<evidence type="ECO:0000259" key="6">
    <source>
        <dbReference type="PROSITE" id="PS50043"/>
    </source>
</evidence>
<evidence type="ECO:0000259" key="7">
    <source>
        <dbReference type="PROSITE" id="PS50110"/>
    </source>
</evidence>
<evidence type="ECO:0000313" key="9">
    <source>
        <dbReference type="Proteomes" id="UP001056535"/>
    </source>
</evidence>
<dbReference type="InterPro" id="IPR039420">
    <property type="entry name" value="WalR-like"/>
</dbReference>
<name>A0ABY4YG31_9MICO</name>
<evidence type="ECO:0000256" key="1">
    <source>
        <dbReference type="ARBA" id="ARBA00022553"/>
    </source>
</evidence>
<accession>A0ABY4YG31</accession>
<evidence type="ECO:0000256" key="5">
    <source>
        <dbReference type="PROSITE-ProRule" id="PRU00169"/>
    </source>
</evidence>
<organism evidence="8 9">
    <name type="scientific">Ornithinimicrobium cryptoxanthini</name>
    <dbReference type="NCBI Taxonomy" id="2934161"/>
    <lineage>
        <taxon>Bacteria</taxon>
        <taxon>Bacillati</taxon>
        <taxon>Actinomycetota</taxon>
        <taxon>Actinomycetes</taxon>
        <taxon>Micrococcales</taxon>
        <taxon>Ornithinimicrobiaceae</taxon>
        <taxon>Ornithinimicrobium</taxon>
    </lineage>
</organism>
<dbReference type="InterPro" id="IPR000792">
    <property type="entry name" value="Tscrpt_reg_LuxR_C"/>
</dbReference>
<gene>
    <name evidence="8" type="ORF">NF557_12930</name>
</gene>
<feature type="modified residue" description="4-aspartylphosphate" evidence="5">
    <location>
        <position position="56"/>
    </location>
</feature>
<dbReference type="SMART" id="SM00421">
    <property type="entry name" value="HTH_LUXR"/>
    <property type="match status" value="1"/>
</dbReference>
<keyword evidence="3" id="KW-0238">DNA-binding</keyword>
<dbReference type="PANTHER" id="PTHR43214:SF24">
    <property type="entry name" value="TRANSCRIPTIONAL REGULATORY PROTEIN NARL-RELATED"/>
    <property type="match status" value="1"/>
</dbReference>
<keyword evidence="1 5" id="KW-0597">Phosphoprotein</keyword>